<gene>
    <name evidence="1" type="ORF">MBCUR_08540</name>
</gene>
<dbReference type="AlphaFoldDB" id="A0A166B5M3"/>
<dbReference type="STRING" id="49547.MBCUR_08540"/>
<name>A0A166B5M3_9EURY</name>
<keyword evidence="2" id="KW-1185">Reference proteome</keyword>
<evidence type="ECO:0000313" key="2">
    <source>
        <dbReference type="Proteomes" id="UP000077245"/>
    </source>
</evidence>
<dbReference type="EMBL" id="LWMV01000159">
    <property type="protein sequence ID" value="KZX12893.1"/>
    <property type="molecule type" value="Genomic_DNA"/>
</dbReference>
<sequence>MFLKKLFFIRFLYNGKTVDENVELMEIALSTEHRWLDEWNEDGYENLYPKYKNGGCKAKLAKEQFKKLDETMINIQ</sequence>
<organism evidence="1 2">
    <name type="scientific">Methanobrevibacter curvatus</name>
    <dbReference type="NCBI Taxonomy" id="49547"/>
    <lineage>
        <taxon>Archaea</taxon>
        <taxon>Methanobacteriati</taxon>
        <taxon>Methanobacteriota</taxon>
        <taxon>Methanomada group</taxon>
        <taxon>Methanobacteria</taxon>
        <taxon>Methanobacteriales</taxon>
        <taxon>Methanobacteriaceae</taxon>
        <taxon>Methanobrevibacter</taxon>
    </lineage>
</organism>
<reference evidence="1 2" key="1">
    <citation type="submission" date="2016-04" db="EMBL/GenBank/DDBJ databases">
        <title>Genome sequence of Methanobrevibacter curvatus DSM 11111.</title>
        <authorList>
            <person name="Poehlein A."/>
            <person name="Seedorf H."/>
            <person name="Daniel R."/>
        </authorList>
    </citation>
    <scope>NUCLEOTIDE SEQUENCE [LARGE SCALE GENOMIC DNA]</scope>
    <source>
        <strain evidence="1 2">DSM 11111</strain>
    </source>
</reference>
<dbReference type="PATRIC" id="fig|49547.3.peg.921"/>
<protein>
    <recommendedName>
        <fullName evidence="3">Transposase</fullName>
    </recommendedName>
</protein>
<proteinExistence type="predicted"/>
<comment type="caution">
    <text evidence="1">The sequence shown here is derived from an EMBL/GenBank/DDBJ whole genome shotgun (WGS) entry which is preliminary data.</text>
</comment>
<evidence type="ECO:0008006" key="3">
    <source>
        <dbReference type="Google" id="ProtNLM"/>
    </source>
</evidence>
<evidence type="ECO:0000313" key="1">
    <source>
        <dbReference type="EMBL" id="KZX12893.1"/>
    </source>
</evidence>
<dbReference type="Proteomes" id="UP000077245">
    <property type="component" value="Unassembled WGS sequence"/>
</dbReference>
<accession>A0A166B5M3</accession>